<dbReference type="Pfam" id="PF00724">
    <property type="entry name" value="Oxidored_FMN"/>
    <property type="match status" value="1"/>
</dbReference>
<comment type="cofactor">
    <cofactor evidence="2">
        <name>[4Fe-4S] cluster</name>
        <dbReference type="ChEBI" id="CHEBI:49883"/>
    </cofactor>
</comment>
<evidence type="ECO:0000256" key="4">
    <source>
        <dbReference type="ARBA" id="ARBA00022630"/>
    </source>
</evidence>
<dbReference type="InterPro" id="IPR036188">
    <property type="entry name" value="FAD/NAD-bd_sf"/>
</dbReference>
<evidence type="ECO:0000256" key="6">
    <source>
        <dbReference type="ARBA" id="ARBA00022723"/>
    </source>
</evidence>
<dbReference type="GO" id="GO:0051536">
    <property type="term" value="F:iron-sulfur cluster binding"/>
    <property type="evidence" value="ECO:0007669"/>
    <property type="project" value="UniProtKB-KW"/>
</dbReference>
<evidence type="ECO:0000256" key="8">
    <source>
        <dbReference type="ARBA" id="ARBA00023004"/>
    </source>
</evidence>
<dbReference type="GO" id="GO:0033543">
    <property type="term" value="P:fatty acid beta-oxidation, unsaturated, even number, reductase/isomerase pathway"/>
    <property type="evidence" value="ECO:0007669"/>
    <property type="project" value="TreeGrafter"/>
</dbReference>
<comment type="cofactor">
    <cofactor evidence="1">
        <name>FMN</name>
        <dbReference type="ChEBI" id="CHEBI:58210"/>
    </cofactor>
</comment>
<evidence type="ECO:0000256" key="9">
    <source>
        <dbReference type="ARBA" id="ARBA00023014"/>
    </source>
</evidence>
<dbReference type="AlphaFoldDB" id="T1ACP9"/>
<evidence type="ECO:0000256" key="5">
    <source>
        <dbReference type="ARBA" id="ARBA00022643"/>
    </source>
</evidence>
<evidence type="ECO:0000256" key="1">
    <source>
        <dbReference type="ARBA" id="ARBA00001917"/>
    </source>
</evidence>
<accession>T1ACP9</accession>
<feature type="non-terminal residue" evidence="11">
    <location>
        <position position="1"/>
    </location>
</feature>
<feature type="non-terminal residue" evidence="11">
    <location>
        <position position="149"/>
    </location>
</feature>
<sequence length="149" mass="15956">SDHIVPEMHFANGYTAPLSRRLKQRVAVPVLVAGRINQPQEAERLVRDGDADACVMTRALICDPELPRLAASGRSDDIRACVACNQACIGHFHAGYPISCIQHPETGRELQFEHLAPPARRRRVLVAGGGPAGLKAAAVAAARGHDVTL</sequence>
<evidence type="ECO:0000313" key="11">
    <source>
        <dbReference type="EMBL" id="EQD54847.1"/>
    </source>
</evidence>
<dbReference type="Gene3D" id="3.20.20.70">
    <property type="entry name" value="Aldolase class I"/>
    <property type="match status" value="1"/>
</dbReference>
<keyword evidence="6" id="KW-0479">Metal-binding</keyword>
<dbReference type="GO" id="GO:0010181">
    <property type="term" value="F:FMN binding"/>
    <property type="evidence" value="ECO:0007669"/>
    <property type="project" value="InterPro"/>
</dbReference>
<dbReference type="Gene3D" id="3.40.50.720">
    <property type="entry name" value="NAD(P)-binding Rossmann-like Domain"/>
    <property type="match status" value="1"/>
</dbReference>
<evidence type="ECO:0000256" key="7">
    <source>
        <dbReference type="ARBA" id="ARBA00023002"/>
    </source>
</evidence>
<protein>
    <recommendedName>
        <fullName evidence="10">NADH:flavin oxidoreductase/NADH oxidase N-terminal domain-containing protein</fullName>
    </recommendedName>
</protein>
<evidence type="ECO:0000259" key="10">
    <source>
        <dbReference type="Pfam" id="PF00724"/>
    </source>
</evidence>
<gene>
    <name evidence="11" type="ORF">B1B_09478</name>
</gene>
<reference evidence="11" key="2">
    <citation type="journal article" date="2014" name="ISME J.">
        <title>Microbial stratification in low pH oxic and suboxic macroscopic growths along an acid mine drainage.</title>
        <authorList>
            <person name="Mendez-Garcia C."/>
            <person name="Mesa V."/>
            <person name="Sprenger R.R."/>
            <person name="Richter M."/>
            <person name="Diez M.S."/>
            <person name="Solano J."/>
            <person name="Bargiela R."/>
            <person name="Golyshina O.V."/>
            <person name="Manteca A."/>
            <person name="Ramos J.L."/>
            <person name="Gallego J.R."/>
            <person name="Llorente I."/>
            <person name="Martins Dos Santos V.A."/>
            <person name="Jensen O.N."/>
            <person name="Pelaez A.I."/>
            <person name="Sanchez J."/>
            <person name="Ferrer M."/>
        </authorList>
    </citation>
    <scope>NUCLEOTIDE SEQUENCE</scope>
</reference>
<dbReference type="EMBL" id="AUZY01006278">
    <property type="protein sequence ID" value="EQD54847.1"/>
    <property type="molecule type" value="Genomic_DNA"/>
</dbReference>
<keyword evidence="8" id="KW-0408">Iron</keyword>
<dbReference type="InterPro" id="IPR013785">
    <property type="entry name" value="Aldolase_TIM"/>
</dbReference>
<keyword evidence="5" id="KW-0288">FMN</keyword>
<evidence type="ECO:0000256" key="3">
    <source>
        <dbReference type="ARBA" id="ARBA00011048"/>
    </source>
</evidence>
<dbReference type="SUPFAM" id="SSF51905">
    <property type="entry name" value="FAD/NAD(P)-binding domain"/>
    <property type="match status" value="1"/>
</dbReference>
<reference evidence="11" key="1">
    <citation type="submission" date="2013-08" db="EMBL/GenBank/DDBJ databases">
        <authorList>
            <person name="Mendez C."/>
            <person name="Richter M."/>
            <person name="Ferrer M."/>
            <person name="Sanchez J."/>
        </authorList>
    </citation>
    <scope>NUCLEOTIDE SEQUENCE</scope>
</reference>
<dbReference type="GO" id="GO:0046872">
    <property type="term" value="F:metal ion binding"/>
    <property type="evidence" value="ECO:0007669"/>
    <property type="project" value="UniProtKB-KW"/>
</dbReference>
<comment type="similarity">
    <text evidence="3">In the N-terminal section; belongs to the NADH:flavin oxidoreductase/NADH oxidase family.</text>
</comment>
<dbReference type="GO" id="GO:0008670">
    <property type="term" value="F:2,4-dienoyl-CoA reductase (NADPH) activity"/>
    <property type="evidence" value="ECO:0007669"/>
    <property type="project" value="TreeGrafter"/>
</dbReference>
<comment type="caution">
    <text evidence="11">The sequence shown here is derived from an EMBL/GenBank/DDBJ whole genome shotgun (WGS) entry which is preliminary data.</text>
</comment>
<dbReference type="InterPro" id="IPR001155">
    <property type="entry name" value="OxRdtase_FMN_N"/>
</dbReference>
<keyword evidence="9" id="KW-0411">Iron-sulfur</keyword>
<evidence type="ECO:0000256" key="2">
    <source>
        <dbReference type="ARBA" id="ARBA00001966"/>
    </source>
</evidence>
<name>T1ACP9_9ZZZZ</name>
<organism evidence="11">
    <name type="scientific">mine drainage metagenome</name>
    <dbReference type="NCBI Taxonomy" id="410659"/>
    <lineage>
        <taxon>unclassified sequences</taxon>
        <taxon>metagenomes</taxon>
        <taxon>ecological metagenomes</taxon>
    </lineage>
</organism>
<proteinExistence type="inferred from homology"/>
<feature type="domain" description="NADH:flavin oxidoreductase/NADH oxidase N-terminal" evidence="10">
    <location>
        <begin position="20"/>
        <end position="76"/>
    </location>
</feature>
<dbReference type="PANTHER" id="PTHR42917:SF2">
    <property type="entry name" value="2,4-DIENOYL-COA REDUCTASE [(2E)-ENOYL-COA-PRODUCING]"/>
    <property type="match status" value="1"/>
</dbReference>
<dbReference type="PANTHER" id="PTHR42917">
    <property type="entry name" value="2,4-DIENOYL-COA REDUCTASE"/>
    <property type="match status" value="1"/>
</dbReference>
<dbReference type="SUPFAM" id="SSF51395">
    <property type="entry name" value="FMN-linked oxidoreductases"/>
    <property type="match status" value="1"/>
</dbReference>
<dbReference type="InterPro" id="IPR051793">
    <property type="entry name" value="NADH:flavin_oxidoreductase"/>
</dbReference>
<keyword evidence="7" id="KW-0560">Oxidoreductase</keyword>
<keyword evidence="4" id="KW-0285">Flavoprotein</keyword>